<keyword evidence="6" id="KW-0695">RNA-directed DNA polymerase</keyword>
<accession>A0AAP0IA34</accession>
<evidence type="ECO:0000259" key="7">
    <source>
        <dbReference type="Pfam" id="PF17917"/>
    </source>
</evidence>
<keyword evidence="4" id="KW-0255">Endonuclease</keyword>
<name>A0AAP0IA34_9MAGN</name>
<dbReference type="PANTHER" id="PTHR34072:SF52">
    <property type="entry name" value="RIBONUCLEASE H"/>
    <property type="match status" value="1"/>
</dbReference>
<dbReference type="AlphaFoldDB" id="A0AAP0IA34"/>
<dbReference type="Pfam" id="PF17917">
    <property type="entry name" value="RT_RNaseH"/>
    <property type="match status" value="1"/>
</dbReference>
<reference evidence="8 9" key="1">
    <citation type="submission" date="2024-01" db="EMBL/GenBank/DDBJ databases">
        <title>Genome assemblies of Stephania.</title>
        <authorList>
            <person name="Yang L."/>
        </authorList>
    </citation>
    <scope>NUCLEOTIDE SEQUENCE [LARGE SCALE GENOMIC DNA]</scope>
    <source>
        <strain evidence="8">JXDWG</strain>
        <tissue evidence="8">Leaf</tissue>
    </source>
</reference>
<dbReference type="SUPFAM" id="SSF56672">
    <property type="entry name" value="DNA/RNA polymerases"/>
    <property type="match status" value="1"/>
</dbReference>
<proteinExistence type="predicted"/>
<dbReference type="GO" id="GO:0016787">
    <property type="term" value="F:hydrolase activity"/>
    <property type="evidence" value="ECO:0007669"/>
    <property type="project" value="UniProtKB-KW"/>
</dbReference>
<dbReference type="InterPro" id="IPR043128">
    <property type="entry name" value="Rev_trsase/Diguanyl_cyclase"/>
</dbReference>
<evidence type="ECO:0000256" key="5">
    <source>
        <dbReference type="ARBA" id="ARBA00022801"/>
    </source>
</evidence>
<feature type="domain" description="Reverse transcriptase RNase H-like" evidence="7">
    <location>
        <begin position="78"/>
        <end position="173"/>
    </location>
</feature>
<protein>
    <recommendedName>
        <fullName evidence="7">Reverse transcriptase RNase H-like domain-containing protein</fullName>
    </recommendedName>
</protein>
<dbReference type="CDD" id="cd09274">
    <property type="entry name" value="RNase_HI_RT_Ty3"/>
    <property type="match status" value="1"/>
</dbReference>
<dbReference type="PANTHER" id="PTHR34072">
    <property type="entry name" value="ENZYMATIC POLYPROTEIN-RELATED"/>
    <property type="match status" value="1"/>
</dbReference>
<evidence type="ECO:0000256" key="4">
    <source>
        <dbReference type="ARBA" id="ARBA00022759"/>
    </source>
</evidence>
<evidence type="ECO:0000313" key="9">
    <source>
        <dbReference type="Proteomes" id="UP001419268"/>
    </source>
</evidence>
<dbReference type="GO" id="GO:0004519">
    <property type="term" value="F:endonuclease activity"/>
    <property type="evidence" value="ECO:0007669"/>
    <property type="project" value="UniProtKB-KW"/>
</dbReference>
<dbReference type="Proteomes" id="UP001419268">
    <property type="component" value="Unassembled WGS sequence"/>
</dbReference>
<gene>
    <name evidence="8" type="ORF">Scep_018909</name>
</gene>
<keyword evidence="2" id="KW-0548">Nucleotidyltransferase</keyword>
<comment type="caution">
    <text evidence="8">The sequence shown here is derived from an EMBL/GenBank/DDBJ whole genome shotgun (WGS) entry which is preliminary data.</text>
</comment>
<dbReference type="EMBL" id="JBBNAG010000008">
    <property type="protein sequence ID" value="KAK9111390.1"/>
    <property type="molecule type" value="Genomic_DNA"/>
</dbReference>
<keyword evidence="9" id="KW-1185">Reference proteome</keyword>
<keyword evidence="1" id="KW-0808">Transferase</keyword>
<evidence type="ECO:0000256" key="6">
    <source>
        <dbReference type="ARBA" id="ARBA00022918"/>
    </source>
</evidence>
<dbReference type="FunFam" id="3.30.70.270:FF:000020">
    <property type="entry name" value="Transposon Tf2-6 polyprotein-like Protein"/>
    <property type="match status" value="1"/>
</dbReference>
<dbReference type="GO" id="GO:0003964">
    <property type="term" value="F:RNA-directed DNA polymerase activity"/>
    <property type="evidence" value="ECO:0007669"/>
    <property type="project" value="UniProtKB-KW"/>
</dbReference>
<evidence type="ECO:0000256" key="3">
    <source>
        <dbReference type="ARBA" id="ARBA00022722"/>
    </source>
</evidence>
<evidence type="ECO:0000256" key="1">
    <source>
        <dbReference type="ARBA" id="ARBA00022679"/>
    </source>
</evidence>
<evidence type="ECO:0000313" key="8">
    <source>
        <dbReference type="EMBL" id="KAK9111390.1"/>
    </source>
</evidence>
<evidence type="ECO:0000256" key="2">
    <source>
        <dbReference type="ARBA" id="ARBA00022695"/>
    </source>
</evidence>
<dbReference type="Gene3D" id="3.30.70.270">
    <property type="match status" value="1"/>
</dbReference>
<sequence length="262" mass="30600">MIDWPTPRTVTEIRSFLGLAGYYRRFVHGFSKIAAPMTQLTKKYINFQWNDSCEEAFTTLKERLTTALLLVLPESGNYFEVNTDASKVDLGRVLMQDGRVIAYTSRQLKIHEKNYRTHDLELAAVVFALKIWRHYLYEEKFALFTDHKSLKYIFTQKELNMRLRHWLEFLEDYDFSLEYHPGKANVVADALSRRGEDSEIITCHMAHEYGLLEAVESMSLVDIPTGTRVLICGQMKTHTVSIQMVLEGQQTYEQYQIFLEFA</sequence>
<keyword evidence="5" id="KW-0378">Hydrolase</keyword>
<dbReference type="InterPro" id="IPR043502">
    <property type="entry name" value="DNA/RNA_pol_sf"/>
</dbReference>
<organism evidence="8 9">
    <name type="scientific">Stephania cephalantha</name>
    <dbReference type="NCBI Taxonomy" id="152367"/>
    <lineage>
        <taxon>Eukaryota</taxon>
        <taxon>Viridiplantae</taxon>
        <taxon>Streptophyta</taxon>
        <taxon>Embryophyta</taxon>
        <taxon>Tracheophyta</taxon>
        <taxon>Spermatophyta</taxon>
        <taxon>Magnoliopsida</taxon>
        <taxon>Ranunculales</taxon>
        <taxon>Menispermaceae</taxon>
        <taxon>Menispermoideae</taxon>
        <taxon>Cissampelideae</taxon>
        <taxon>Stephania</taxon>
    </lineage>
</organism>
<dbReference type="InterPro" id="IPR041373">
    <property type="entry name" value="RT_RNaseH"/>
</dbReference>
<keyword evidence="3" id="KW-0540">Nuclease</keyword>